<keyword evidence="2" id="KW-1185">Reference proteome</keyword>
<dbReference type="Proteomes" id="UP001057402">
    <property type="component" value="Chromosome 3"/>
</dbReference>
<accession>A0ACB9RTG8</accession>
<evidence type="ECO:0000313" key="2">
    <source>
        <dbReference type="Proteomes" id="UP001057402"/>
    </source>
</evidence>
<sequence length="70" mass="8204">MADEYVWKFSESWNGINTGARIQSSESDWWFEEVSYLSMYLFENLAATLLYYARKYLPGLGKPELLLVLV</sequence>
<protein>
    <submittedName>
        <fullName evidence="1">Uncharacterized protein</fullName>
    </submittedName>
</protein>
<name>A0ACB9RTG8_9MYRT</name>
<organism evidence="1 2">
    <name type="scientific">Melastoma candidum</name>
    <dbReference type="NCBI Taxonomy" id="119954"/>
    <lineage>
        <taxon>Eukaryota</taxon>
        <taxon>Viridiplantae</taxon>
        <taxon>Streptophyta</taxon>
        <taxon>Embryophyta</taxon>
        <taxon>Tracheophyta</taxon>
        <taxon>Spermatophyta</taxon>
        <taxon>Magnoliopsida</taxon>
        <taxon>eudicotyledons</taxon>
        <taxon>Gunneridae</taxon>
        <taxon>Pentapetalae</taxon>
        <taxon>rosids</taxon>
        <taxon>malvids</taxon>
        <taxon>Myrtales</taxon>
        <taxon>Melastomataceae</taxon>
        <taxon>Melastomatoideae</taxon>
        <taxon>Melastomateae</taxon>
        <taxon>Melastoma</taxon>
    </lineage>
</organism>
<gene>
    <name evidence="1" type="ORF">MLD38_008268</name>
</gene>
<proteinExistence type="predicted"/>
<comment type="caution">
    <text evidence="1">The sequence shown here is derived from an EMBL/GenBank/DDBJ whole genome shotgun (WGS) entry which is preliminary data.</text>
</comment>
<evidence type="ECO:0000313" key="1">
    <source>
        <dbReference type="EMBL" id="KAI4382287.1"/>
    </source>
</evidence>
<reference evidence="2" key="1">
    <citation type="journal article" date="2023" name="Front. Plant Sci.">
        <title>Chromosomal-level genome assembly of Melastoma candidum provides insights into trichome evolution.</title>
        <authorList>
            <person name="Zhong Y."/>
            <person name="Wu W."/>
            <person name="Sun C."/>
            <person name="Zou P."/>
            <person name="Liu Y."/>
            <person name="Dai S."/>
            <person name="Zhou R."/>
        </authorList>
    </citation>
    <scope>NUCLEOTIDE SEQUENCE [LARGE SCALE GENOMIC DNA]</scope>
</reference>
<dbReference type="EMBL" id="CM042882">
    <property type="protein sequence ID" value="KAI4382287.1"/>
    <property type="molecule type" value="Genomic_DNA"/>
</dbReference>